<feature type="binding site" evidence="4">
    <location>
        <position position="146"/>
    </location>
    <ligand>
        <name>Zn(2+)</name>
        <dbReference type="ChEBI" id="CHEBI:29105"/>
    </ligand>
</feature>
<dbReference type="NCBIfam" id="TIGR03445">
    <property type="entry name" value="mycothiol_MshB"/>
    <property type="match status" value="1"/>
</dbReference>
<dbReference type="Pfam" id="PF02585">
    <property type="entry name" value="PIG-L"/>
    <property type="match status" value="1"/>
</dbReference>
<reference evidence="5 6" key="1">
    <citation type="journal article" date="2019" name="Int. J. Syst. Evol. Microbiol.">
        <title>The Global Catalogue of Microorganisms (GCM) 10K type strain sequencing project: providing services to taxonomists for standard genome sequencing and annotation.</title>
        <authorList>
            <consortium name="The Broad Institute Genomics Platform"/>
            <consortium name="The Broad Institute Genome Sequencing Center for Infectious Disease"/>
            <person name="Wu L."/>
            <person name="Ma J."/>
        </authorList>
    </citation>
    <scope>NUCLEOTIDE SEQUENCE [LARGE SCALE GENOMIC DNA]</scope>
    <source>
        <strain evidence="5 6">JCM 3272</strain>
    </source>
</reference>
<dbReference type="EC" id="3.5.1.103" evidence="4"/>
<evidence type="ECO:0000256" key="1">
    <source>
        <dbReference type="ARBA" id="ARBA00022723"/>
    </source>
</evidence>
<feature type="binding site" evidence="4">
    <location>
        <position position="11"/>
    </location>
    <ligand>
        <name>Zn(2+)</name>
        <dbReference type="ChEBI" id="CHEBI:29105"/>
    </ligand>
</feature>
<comment type="function">
    <text evidence="4">Catalyzes the deacetylation of 1D-myo-inositol 2-acetamido-2-deoxy-alpha-D-glucopyranoside (GlcNAc-Ins) in the mycothiol biosynthesis pathway.</text>
</comment>
<keyword evidence="3 4" id="KW-0862">Zinc</keyword>
<protein>
    <recommendedName>
        <fullName evidence="4">1D-myo-inositol 2-acetamido-2-deoxy-alpha-D-glucopyranoside deacetylase</fullName>
        <shortName evidence="4">GlcNAc-Ins deacetylase</shortName>
        <ecNumber evidence="4">3.5.1.103</ecNumber>
    </recommendedName>
    <alternativeName>
        <fullName evidence="4">N-acetyl-1-D-myo-inositol-2-amino-2-deoxy-alpha-D-glucopyranoside deacetylase</fullName>
    </alternativeName>
</protein>
<dbReference type="EMBL" id="BAAARV010000074">
    <property type="protein sequence ID" value="GAA2372472.1"/>
    <property type="molecule type" value="Genomic_DNA"/>
</dbReference>
<evidence type="ECO:0000256" key="2">
    <source>
        <dbReference type="ARBA" id="ARBA00022801"/>
    </source>
</evidence>
<evidence type="ECO:0000313" key="6">
    <source>
        <dbReference type="Proteomes" id="UP001501444"/>
    </source>
</evidence>
<dbReference type="InterPro" id="IPR017810">
    <property type="entry name" value="Mycothiol_biosynthesis_MshB"/>
</dbReference>
<comment type="cofactor">
    <cofactor evidence="4">
        <name>Zn(2+)</name>
        <dbReference type="ChEBI" id="CHEBI:29105"/>
    </cofactor>
    <text evidence="4">Binds 1 zinc ion per subunit.</text>
</comment>
<evidence type="ECO:0000313" key="5">
    <source>
        <dbReference type="EMBL" id="GAA2372472.1"/>
    </source>
</evidence>
<dbReference type="Proteomes" id="UP001501444">
    <property type="component" value="Unassembled WGS sequence"/>
</dbReference>
<comment type="similarity">
    <text evidence="4">Belongs to the MshB deacetylase family.</text>
</comment>
<dbReference type="Gene3D" id="3.40.50.10320">
    <property type="entry name" value="LmbE-like"/>
    <property type="match status" value="1"/>
</dbReference>
<feature type="binding site" evidence="4">
    <location>
        <position position="14"/>
    </location>
    <ligand>
        <name>Zn(2+)</name>
        <dbReference type="ChEBI" id="CHEBI:29105"/>
    </ligand>
</feature>
<dbReference type="InterPro" id="IPR003737">
    <property type="entry name" value="GlcNAc_PI_deacetylase-related"/>
</dbReference>
<keyword evidence="2 4" id="KW-0378">Hydrolase</keyword>
<gene>
    <name evidence="5" type="primary">mshB_3</name>
    <name evidence="4" type="synonym">mshB</name>
    <name evidence="5" type="ORF">GCM10010170_074710</name>
</gene>
<dbReference type="HAMAP" id="MF_01696">
    <property type="entry name" value="MshB"/>
    <property type="match status" value="1"/>
</dbReference>
<dbReference type="RefSeq" id="WP_344617340.1">
    <property type="nucleotide sequence ID" value="NZ_BAAARV010000074.1"/>
</dbReference>
<organism evidence="5 6">
    <name type="scientific">Dactylosporangium salmoneum</name>
    <dbReference type="NCBI Taxonomy" id="53361"/>
    <lineage>
        <taxon>Bacteria</taxon>
        <taxon>Bacillati</taxon>
        <taxon>Actinomycetota</taxon>
        <taxon>Actinomycetes</taxon>
        <taxon>Micromonosporales</taxon>
        <taxon>Micromonosporaceae</taxon>
        <taxon>Dactylosporangium</taxon>
    </lineage>
</organism>
<dbReference type="InterPro" id="IPR024078">
    <property type="entry name" value="LmbE-like_dom_sf"/>
</dbReference>
<comment type="caution">
    <text evidence="5">The sequence shown here is derived from an EMBL/GenBank/DDBJ whole genome shotgun (WGS) entry which is preliminary data.</text>
</comment>
<keyword evidence="6" id="KW-1185">Reference proteome</keyword>
<accession>A0ABN3H8J6</accession>
<dbReference type="PANTHER" id="PTHR12993:SF26">
    <property type="entry name" value="1D-MYO-INOSITOL 2-ACETAMIDO-2-DEOXY-ALPHA-D-GLUCOPYRANOSIDE DEACETYLASE"/>
    <property type="match status" value="1"/>
</dbReference>
<dbReference type="PANTHER" id="PTHR12993">
    <property type="entry name" value="N-ACETYLGLUCOSAMINYL-PHOSPHATIDYLINOSITOL DE-N-ACETYLASE-RELATED"/>
    <property type="match status" value="1"/>
</dbReference>
<evidence type="ECO:0000256" key="4">
    <source>
        <dbReference type="HAMAP-Rule" id="MF_01696"/>
    </source>
</evidence>
<proteinExistence type="inferred from homology"/>
<comment type="catalytic activity">
    <reaction evidence="4">
        <text>1D-myo-inositol 2-acetamido-2-deoxy-alpha-D-glucopyranoside + H2O = 1D-myo-inositol 2-amino-2-deoxy-alpha-D-glucopyranoside + acetate</text>
        <dbReference type="Rhea" id="RHEA:26180"/>
        <dbReference type="ChEBI" id="CHEBI:15377"/>
        <dbReference type="ChEBI" id="CHEBI:30089"/>
        <dbReference type="ChEBI" id="CHEBI:52442"/>
        <dbReference type="ChEBI" id="CHEBI:58886"/>
        <dbReference type="EC" id="3.5.1.103"/>
    </reaction>
</comment>
<name>A0ABN3H8J6_9ACTN</name>
<dbReference type="SUPFAM" id="SSF102588">
    <property type="entry name" value="LmbE-like"/>
    <property type="match status" value="1"/>
</dbReference>
<keyword evidence="1 4" id="KW-0479">Metal-binding</keyword>
<sequence length="276" mass="28742">MPPAILFVHAHPDDESIGTGATMARYAATGARVTLVTCTRGEEGDIVPAELAGLAADRDGLLAPHRVGELDAACAALGVADHRFLGGPGRWRDSGMLGSPANDHPRSFLRAGLDEASAALAGVIREVRPQVLVSYAADGGYGHPDHVQAHRVTRAAFERCDPAWRPARLYAVVTPESALAGGRTRSVAQGAGTPDAAVTTRIDAGGYLPAKLAALRAHRTQLTVEGTGFALSDGVPQPAGGIEHYVRLFGGPLPVDPDGYERELFAPAELAPAERS</sequence>
<evidence type="ECO:0000256" key="3">
    <source>
        <dbReference type="ARBA" id="ARBA00022833"/>
    </source>
</evidence>